<dbReference type="Gene3D" id="3.40.47.10">
    <property type="match status" value="1"/>
</dbReference>
<dbReference type="SUPFAM" id="SSF52151">
    <property type="entry name" value="FabD/lysophospholipase-like"/>
    <property type="match status" value="1"/>
</dbReference>
<evidence type="ECO:0000313" key="24">
    <source>
        <dbReference type="Proteomes" id="UP000217895"/>
    </source>
</evidence>
<evidence type="ECO:0000256" key="14">
    <source>
        <dbReference type="ARBA" id="ARBA00052745"/>
    </source>
</evidence>
<dbReference type="InterPro" id="IPR057326">
    <property type="entry name" value="KR_dom"/>
</dbReference>
<dbReference type="GO" id="GO:0031177">
    <property type="term" value="F:phosphopantetheine binding"/>
    <property type="evidence" value="ECO:0007669"/>
    <property type="project" value="InterPro"/>
</dbReference>
<dbReference type="InterPro" id="IPR014043">
    <property type="entry name" value="Acyl_transferase_dom"/>
</dbReference>
<comment type="catalytic activity">
    <reaction evidence="13">
        <text>docosanoyl-[(phenol)carboxyphthiodiolenone synthase] + 2 (S)-methylmalonyl-CoA + 3 malonyl-CoA + 5 NADPH + 10 H(+) = C34-carboxyphthiodiolenone-[(phenol)carboxyphthiodiolenone synthase] + 5 CO2 + 5 NADP(+) + 5 CoA + 2 H2O</text>
        <dbReference type="Rhea" id="RHEA:57752"/>
        <dbReference type="Rhea" id="RHEA-COMP:14987"/>
        <dbReference type="Rhea" id="RHEA-COMP:14988"/>
        <dbReference type="ChEBI" id="CHEBI:15377"/>
        <dbReference type="ChEBI" id="CHEBI:15378"/>
        <dbReference type="ChEBI" id="CHEBI:16526"/>
        <dbReference type="ChEBI" id="CHEBI:57287"/>
        <dbReference type="ChEBI" id="CHEBI:57327"/>
        <dbReference type="ChEBI" id="CHEBI:57384"/>
        <dbReference type="ChEBI" id="CHEBI:57783"/>
        <dbReference type="ChEBI" id="CHEBI:58349"/>
        <dbReference type="ChEBI" id="CHEBI:142237"/>
        <dbReference type="ChEBI" id="CHEBI:142238"/>
        <dbReference type="EC" id="2.3.1.292"/>
    </reaction>
</comment>
<comment type="function">
    <text evidence="15">Part of the PpsABCDE complex involved in the biosynthesis of the lipid core common to phthiocerols and phenolphthiocerols by successive additions of malonyl-CoA or methylmalonyl-CoA extender units. PpsA can accept as substrate the activated forms of either icosanoyl (C20), docosanoyl (C22) or lignoceroyl (C24) groups from FadD26, or a (4-hydroxyphenyl)-C17 or (4-hydroxyphenyl)-C19 fatty acyl from FadD29. PpsA initiates the biosynthesis and extends its substrate using a malonyl-CoA extender unit. The PpsB and PpsC proteins add the second and third malonyl-CoA extender units. PpsD adds an (R)-methylmalonyl unit and PpsE adds a second (R)-methylmalonyl unit. The incorporation of the methylmalonyl units results in formation of two branched methyl groups in the elongated product.</text>
</comment>
<dbReference type="InterPro" id="IPR016039">
    <property type="entry name" value="Thiolase-like"/>
</dbReference>
<dbReference type="Pfam" id="PF02801">
    <property type="entry name" value="Ketoacyl-synt_C"/>
    <property type="match status" value="1"/>
</dbReference>
<geneLocation type="plasmid" evidence="23">
    <name>plasmid2</name>
</geneLocation>
<dbReference type="InterPro" id="IPR014030">
    <property type="entry name" value="Ketoacyl_synth_N"/>
</dbReference>
<dbReference type="InterPro" id="IPR009081">
    <property type="entry name" value="PP-bd_ACP"/>
</dbReference>
<dbReference type="FunFam" id="3.40.47.10:FF:000042">
    <property type="entry name" value="Polyketide synthase Pks13"/>
    <property type="match status" value="1"/>
</dbReference>
<evidence type="ECO:0000256" key="11">
    <source>
        <dbReference type="ARBA" id="ARBA00050973"/>
    </source>
</evidence>
<comment type="catalytic activity">
    <reaction evidence="14">
        <text>icosanoyl-[(phenol)carboxyphthiodiolenone synthase] + 2 (S)-methylmalonyl-CoA + 3 malonyl-CoA + 5 NADPH + 10 H(+) = C32-carboxyphthiodiolenone-[(phenol)carboxyphthiodiolenone synthase] + 5 CO2 + 5 NADP(+) + 5 CoA + 2 H2O</text>
        <dbReference type="Rhea" id="RHEA:57748"/>
        <dbReference type="Rhea" id="RHEA-COMP:14985"/>
        <dbReference type="Rhea" id="RHEA-COMP:14986"/>
        <dbReference type="ChEBI" id="CHEBI:15377"/>
        <dbReference type="ChEBI" id="CHEBI:15378"/>
        <dbReference type="ChEBI" id="CHEBI:16526"/>
        <dbReference type="ChEBI" id="CHEBI:57287"/>
        <dbReference type="ChEBI" id="CHEBI:57327"/>
        <dbReference type="ChEBI" id="CHEBI:57384"/>
        <dbReference type="ChEBI" id="CHEBI:57783"/>
        <dbReference type="ChEBI" id="CHEBI:58349"/>
        <dbReference type="ChEBI" id="CHEBI:87848"/>
        <dbReference type="ChEBI" id="CHEBI:142236"/>
        <dbReference type="EC" id="2.3.1.292"/>
    </reaction>
</comment>
<dbReference type="GO" id="GO:0034081">
    <property type="term" value="C:polyketide synthase complex"/>
    <property type="evidence" value="ECO:0007669"/>
    <property type="project" value="UniProtKB-ARBA"/>
</dbReference>
<dbReference type="GO" id="GO:0016491">
    <property type="term" value="F:oxidoreductase activity"/>
    <property type="evidence" value="ECO:0007669"/>
    <property type="project" value="UniProtKB-KW"/>
</dbReference>
<dbReference type="InterPro" id="IPR014031">
    <property type="entry name" value="Ketoacyl_synth_C"/>
</dbReference>
<dbReference type="GO" id="GO:0004312">
    <property type="term" value="F:fatty acid synthase activity"/>
    <property type="evidence" value="ECO:0007669"/>
    <property type="project" value="TreeGrafter"/>
</dbReference>
<comment type="catalytic activity">
    <reaction evidence="12">
        <text>19-(4-hydroxyphenyl)nonadecanoyl-[(phenol)carboxyphthiodiolenone synthase] + 2 (S)-methylmalonyl-CoA + 3 malonyl-CoA + 5 NADPH + 10 H(+) = C37-(phenol)carboxyphthiodiolenone-[(phenol)carboxyphthiodiolenone synthase] + 5 CO2 + 5 NADP(+) + 5 CoA + 2 H2O</text>
        <dbReference type="Rhea" id="RHEA:57760"/>
        <dbReference type="Rhea" id="RHEA-COMP:14273"/>
        <dbReference type="Rhea" id="RHEA-COMP:14990"/>
        <dbReference type="ChEBI" id="CHEBI:15377"/>
        <dbReference type="ChEBI" id="CHEBI:15378"/>
        <dbReference type="ChEBI" id="CHEBI:16526"/>
        <dbReference type="ChEBI" id="CHEBI:57287"/>
        <dbReference type="ChEBI" id="CHEBI:57327"/>
        <dbReference type="ChEBI" id="CHEBI:57384"/>
        <dbReference type="ChEBI" id="CHEBI:57783"/>
        <dbReference type="ChEBI" id="CHEBI:58349"/>
        <dbReference type="ChEBI" id="CHEBI:133301"/>
        <dbReference type="ChEBI" id="CHEBI:142260"/>
        <dbReference type="EC" id="2.3.1.292"/>
    </reaction>
</comment>
<dbReference type="SMART" id="SM00822">
    <property type="entry name" value="PKS_KR"/>
    <property type="match status" value="1"/>
</dbReference>
<keyword evidence="3" id="KW-0596">Phosphopantetheine</keyword>
<dbReference type="Gene3D" id="3.30.70.250">
    <property type="entry name" value="Malonyl-CoA ACP transacylase, ACP-binding"/>
    <property type="match status" value="1"/>
</dbReference>
<evidence type="ECO:0000259" key="22">
    <source>
        <dbReference type="PROSITE" id="PS52004"/>
    </source>
</evidence>
<dbReference type="Gene3D" id="3.40.366.10">
    <property type="entry name" value="Malonyl-Coenzyme A Acyl Carrier Protein, domain 2"/>
    <property type="match status" value="1"/>
</dbReference>
<dbReference type="InterPro" id="IPR036736">
    <property type="entry name" value="ACP-like_sf"/>
</dbReference>
<dbReference type="SMART" id="SM00825">
    <property type="entry name" value="PKS_KS"/>
    <property type="match status" value="1"/>
</dbReference>
<evidence type="ECO:0000259" key="21">
    <source>
        <dbReference type="PROSITE" id="PS50075"/>
    </source>
</evidence>
<dbReference type="Gene3D" id="1.10.1200.10">
    <property type="entry name" value="ACP-like"/>
    <property type="match status" value="1"/>
</dbReference>
<evidence type="ECO:0000256" key="17">
    <source>
        <dbReference type="ARBA" id="ARBA00073623"/>
    </source>
</evidence>
<dbReference type="PROSITE" id="PS00012">
    <property type="entry name" value="PHOSPHOPANTETHEINE"/>
    <property type="match status" value="1"/>
</dbReference>
<dbReference type="GO" id="GO:0071770">
    <property type="term" value="P:DIM/DIP cell wall layer assembly"/>
    <property type="evidence" value="ECO:0007669"/>
    <property type="project" value="TreeGrafter"/>
</dbReference>
<dbReference type="Pfam" id="PF21394">
    <property type="entry name" value="Beta-ketacyl_N"/>
    <property type="match status" value="1"/>
</dbReference>
<evidence type="ECO:0000256" key="10">
    <source>
        <dbReference type="ARBA" id="ARBA00023268"/>
    </source>
</evidence>
<dbReference type="PROSITE" id="PS50075">
    <property type="entry name" value="CARRIER"/>
    <property type="match status" value="1"/>
</dbReference>
<evidence type="ECO:0000256" key="15">
    <source>
        <dbReference type="ARBA" id="ARBA00058455"/>
    </source>
</evidence>
<comment type="cofactor">
    <cofactor evidence="1">
        <name>NADP(+)</name>
        <dbReference type="ChEBI" id="CHEBI:58349"/>
    </cofactor>
</comment>
<keyword evidence="8" id="KW-0560">Oxidoreductase</keyword>
<dbReference type="InterPro" id="IPR020806">
    <property type="entry name" value="PKS_PP-bd"/>
</dbReference>
<dbReference type="SUPFAM" id="SSF55048">
    <property type="entry name" value="Probable ACP-binding domain of malonyl-CoA ACP transacylase"/>
    <property type="match status" value="1"/>
</dbReference>
<feature type="domain" description="Carrier" evidence="21">
    <location>
        <begin position="1483"/>
        <end position="1559"/>
    </location>
</feature>
<reference evidence="23 24" key="1">
    <citation type="submission" date="2017-06" db="EMBL/GenBank/DDBJ databases">
        <title>Genome sequencing of cyanobaciteial culture collection at National Institute for Environmental Studies (NIES).</title>
        <authorList>
            <person name="Hirose Y."/>
            <person name="Shimura Y."/>
            <person name="Fujisawa T."/>
            <person name="Nakamura Y."/>
            <person name="Kawachi M."/>
        </authorList>
    </citation>
    <scope>NUCLEOTIDE SEQUENCE [LARGE SCALE GENOMIC DNA]</scope>
    <source>
        <strain evidence="23 24">NIES-2135</strain>
        <plasmid evidence="24">Plasmid Plasmid2 dna</plasmid>
    </source>
</reference>
<dbReference type="EMBL" id="AP018205">
    <property type="protein sequence ID" value="BAY59704.1"/>
    <property type="molecule type" value="Genomic_DNA"/>
</dbReference>
<dbReference type="InterPro" id="IPR049490">
    <property type="entry name" value="C883_1060-like_KR_N"/>
</dbReference>
<dbReference type="PROSITE" id="PS52004">
    <property type="entry name" value="KS3_2"/>
    <property type="match status" value="1"/>
</dbReference>
<evidence type="ECO:0000256" key="5">
    <source>
        <dbReference type="ARBA" id="ARBA00022679"/>
    </source>
</evidence>
<dbReference type="Pfam" id="PF00698">
    <property type="entry name" value="Acyl_transf_1"/>
    <property type="match status" value="1"/>
</dbReference>
<dbReference type="EC" id="2.3.1.292" evidence="16"/>
<keyword evidence="7" id="KW-0521">NADP</keyword>
<dbReference type="InterPro" id="IPR050091">
    <property type="entry name" value="PKS_NRPS_Biosynth_Enz"/>
</dbReference>
<keyword evidence="23" id="KW-0614">Plasmid</keyword>
<feature type="domain" description="Ketosynthase family 3 (KS3)" evidence="22">
    <location>
        <begin position="8"/>
        <end position="435"/>
    </location>
</feature>
<dbReference type="Proteomes" id="UP000217895">
    <property type="component" value="Plasmid Plasmid2 dna"/>
</dbReference>
<dbReference type="Pfam" id="PF00550">
    <property type="entry name" value="PP-binding"/>
    <property type="match status" value="1"/>
</dbReference>
<keyword evidence="9" id="KW-0443">Lipid metabolism</keyword>
<evidence type="ECO:0000313" key="23">
    <source>
        <dbReference type="EMBL" id="BAY59704.1"/>
    </source>
</evidence>
<dbReference type="SMART" id="SM00827">
    <property type="entry name" value="PKS_AT"/>
    <property type="match status" value="1"/>
</dbReference>
<dbReference type="InterPro" id="IPR006162">
    <property type="entry name" value="Ppantetheine_attach_site"/>
</dbReference>
<dbReference type="Pfam" id="PF08659">
    <property type="entry name" value="KR"/>
    <property type="match status" value="1"/>
</dbReference>
<dbReference type="InterPro" id="IPR036291">
    <property type="entry name" value="NAD(P)-bd_dom_sf"/>
</dbReference>
<evidence type="ECO:0000256" key="8">
    <source>
        <dbReference type="ARBA" id="ARBA00023002"/>
    </source>
</evidence>
<evidence type="ECO:0000256" key="20">
    <source>
        <dbReference type="ARBA" id="ARBA00084020"/>
    </source>
</evidence>
<evidence type="ECO:0000256" key="3">
    <source>
        <dbReference type="ARBA" id="ARBA00022450"/>
    </source>
</evidence>
<evidence type="ECO:0000256" key="9">
    <source>
        <dbReference type="ARBA" id="ARBA00023098"/>
    </source>
</evidence>
<dbReference type="GO" id="GO:0005886">
    <property type="term" value="C:plasma membrane"/>
    <property type="evidence" value="ECO:0007669"/>
    <property type="project" value="TreeGrafter"/>
</dbReference>
<keyword evidence="10" id="KW-0511">Multifunctional enzyme</keyword>
<dbReference type="InterPro" id="IPR013968">
    <property type="entry name" value="PKS_KR"/>
</dbReference>
<dbReference type="PANTHER" id="PTHR43775">
    <property type="entry name" value="FATTY ACID SYNTHASE"/>
    <property type="match status" value="1"/>
</dbReference>
<dbReference type="FunFam" id="1.10.1200.10:FF:000005">
    <property type="entry name" value="Nonribosomal peptide synthetase 1"/>
    <property type="match status" value="1"/>
</dbReference>
<evidence type="ECO:0000256" key="6">
    <source>
        <dbReference type="ARBA" id="ARBA00022832"/>
    </source>
</evidence>
<comment type="cofactor">
    <cofactor evidence="2">
        <name>pantetheine 4'-phosphate</name>
        <dbReference type="ChEBI" id="CHEBI:47942"/>
    </cofactor>
</comment>
<sequence>MSNVINAIEGIAIVGMSGRFPGAKTVDAFWQNLRSGIESIAFFTDEELIAAGIDPVVVRDSNYVKASALLDGIEQFDAAFFGFNPKEAAMMDPQQRIFLECAWEALENAGYDCQRCGDRMGVYAGVGLNQYWVFQIAPDRQLLESAAGYQTVIGNEKDFLTTRVSYQLNLKGPSLDIQTACSTSLVATSLACQSLLSYQCDMALAGGITIHALQKSGYFYQEGGILSPDGHCRAFDAKAQGTVPGSGVGIVVLKRLEDALADGDCILAVIKSSAINNDGSMKVGYTAPSVEGQAEVIAEALALAGIEADSISYVEAHGTGTALGDPIELAALTKAFRDSTERRNFCAIGSVKTNIGHLDAAAGVTGLIKTVLALKHQQIPPSLYFEQPNPQIDFANTPFYVNTTLTDWQTHHQPRRAAVSSLGIGGTNAHIILEEAPAIASSSASRSHQLLLLSAKTASALKTATTNLANHLQQNSDCNLADVAYTLQTGRKRFEHRCMVVVRDREDAIESLSSLDPQRNFIQSAGGERPIAFMFPGQGSQYVNMGRELYETEAIFREQVDRCCELLKSHLGLDLRSLLYPDVETVETAQRLQQTAIAQPALFVIEYALAQLWLNWGIRPQALIGHSIGEYVAACIAGVFSLKDALALVSARAQLMQQLPTGAMLAVPLSEHDLQPLLGRDLSLATINSVTQCVVSGSEAAIVTLQHQLSEQGIESRLLHTSHAFHSQMMEAIVEPFIQRVKTIPLHSPQIPYISNVTGTWITADQATNPAYWGNHLRQTVRFADGIDQLWQDSQRILLEVGPGRTLSTFAQRHSAKTAAHIILTSLRHPQKQRSDVALLLQTLGQLWQCGVSVDWSTFYAHERRYRLPLPTYPFERQRYWIEPRSFLQPSTTSNRWDELIQAAQQQANQGISALAVDPSQAPKVLSALMENDPPKPNLLDRIGKKLEMADWFYLPSWKRSLPPAPVQTLASKCWLVFVDEWGLGEKLAQRLNQSGQTVVMVRAGTQFQRLHSLVEQNSVNCHYTIAPHRPGDYRTLLDDLRTLGKQPEAIAHLWSVTNETNSSLESLEQTETLSFFSLLFLAQALSEQSSDCAIDINIISNQVQDIAGSEELCPSKALSLGPCKVIPQEYPNFTCRSIDVVLPVHNQDEKLIQQLFVELTTPSSDQTIAYRGNHRWVQTFEAVRWDNTRSSRLRDQGVYLITGGLGGLGLTIAEYLAQTVQAKLVLVGRSPFPAREEWAQWLATHDRQDETSLKIEKLQALERLGAEVLPLSADVSNSTQMQAVLTRINEQFGQLHGVIHAAGVTPGGMMQTKTAEAAARILTPKVKGTLVLADLLKNTPLDFLVLCSSLTAILGGLGMVDHCAANAFLDAFAYHHQIQYPDRLTVSVNWDSWQEVGQAANTIIPATLKQVREENLKQGILPQEGIEAFCRILQCMVPQVLVSTRDFQMQLQYDHLLNSVEHLEPVRQDLHPRPALSNAYIAPSSAIEQTVAEIWQESLGIESIGIQDNFFHLGGDSLLAVQIVSRLRDAFSVELSLQTLLSDAPTIAELSKTIRTLQAETNELDVMNELLLEIESLSLSEIQEQLEAAQFSNH</sequence>
<name>A0A1Z4JSL6_LEPBY</name>
<comment type="catalytic activity">
    <reaction evidence="11">
        <text>17-(4-hydroxyphenyl)heptadecanoyl-[(phenol)carboxyphthiodiolenone synthase] + 2 (S)-methylmalonyl-CoA + 3 malonyl-CoA + 5 NADPH + 10 H(+) = C35-(phenol)carboxyphthiodiolenone-[(phenol)carboxyphthiodiolenone synthase] + 5 CO2 + 5 NADP(+) + 5 CoA + 2 H2O</text>
        <dbReference type="Rhea" id="RHEA:57756"/>
        <dbReference type="Rhea" id="RHEA-COMP:14272"/>
        <dbReference type="Rhea" id="RHEA-COMP:14989"/>
        <dbReference type="ChEBI" id="CHEBI:15377"/>
        <dbReference type="ChEBI" id="CHEBI:15378"/>
        <dbReference type="ChEBI" id="CHEBI:16526"/>
        <dbReference type="ChEBI" id="CHEBI:57287"/>
        <dbReference type="ChEBI" id="CHEBI:57327"/>
        <dbReference type="ChEBI" id="CHEBI:57384"/>
        <dbReference type="ChEBI" id="CHEBI:57783"/>
        <dbReference type="ChEBI" id="CHEBI:58349"/>
        <dbReference type="ChEBI" id="CHEBI:133300"/>
        <dbReference type="ChEBI" id="CHEBI:142259"/>
        <dbReference type="EC" id="2.3.1.292"/>
    </reaction>
</comment>
<evidence type="ECO:0000256" key="7">
    <source>
        <dbReference type="ARBA" id="ARBA00022857"/>
    </source>
</evidence>
<dbReference type="InterPro" id="IPR001227">
    <property type="entry name" value="Ac_transferase_dom_sf"/>
</dbReference>
<evidence type="ECO:0000256" key="13">
    <source>
        <dbReference type="ARBA" id="ARBA00052119"/>
    </source>
</evidence>
<evidence type="ECO:0000256" key="18">
    <source>
        <dbReference type="ARBA" id="ARBA00075053"/>
    </source>
</evidence>
<dbReference type="PANTHER" id="PTHR43775:SF51">
    <property type="entry name" value="INACTIVE PHENOLPHTHIOCEROL SYNTHESIS POLYKETIDE SYNTHASE TYPE I PKS1-RELATED"/>
    <property type="match status" value="1"/>
</dbReference>
<dbReference type="Gene3D" id="3.30.70.3290">
    <property type="match status" value="1"/>
</dbReference>
<dbReference type="SUPFAM" id="SSF51735">
    <property type="entry name" value="NAD(P)-binding Rossmann-fold domains"/>
    <property type="match status" value="2"/>
</dbReference>
<dbReference type="SUPFAM" id="SSF53901">
    <property type="entry name" value="Thiolase-like"/>
    <property type="match status" value="1"/>
</dbReference>
<dbReference type="InterPro" id="IPR016035">
    <property type="entry name" value="Acyl_Trfase/lysoPLipase"/>
</dbReference>
<evidence type="ECO:0000256" key="1">
    <source>
        <dbReference type="ARBA" id="ARBA00001937"/>
    </source>
</evidence>
<gene>
    <name evidence="23" type="ORF">NIES2135_65810</name>
</gene>
<dbReference type="InterPro" id="IPR020841">
    <property type="entry name" value="PKS_Beta-ketoAc_synthase_dom"/>
</dbReference>
<accession>A0A1Z4JSL6</accession>
<keyword evidence="5" id="KW-0808">Transferase</keyword>
<dbReference type="CDD" id="cd08953">
    <property type="entry name" value="KR_2_SDR_x"/>
    <property type="match status" value="1"/>
</dbReference>
<dbReference type="InterPro" id="IPR016036">
    <property type="entry name" value="Malonyl_transacylase_ACP-bd"/>
</dbReference>
<dbReference type="GO" id="GO:0006633">
    <property type="term" value="P:fatty acid biosynthetic process"/>
    <property type="evidence" value="ECO:0007669"/>
    <property type="project" value="TreeGrafter"/>
</dbReference>
<dbReference type="Pfam" id="PF22621">
    <property type="entry name" value="CurL-like_PKS_C"/>
    <property type="match status" value="1"/>
</dbReference>
<evidence type="ECO:0000256" key="19">
    <source>
        <dbReference type="ARBA" id="ARBA00078169"/>
    </source>
</evidence>
<protein>
    <recommendedName>
        <fullName evidence="17">Phenolphthiocerol/phthiocerol polyketide synthase subunit E</fullName>
        <ecNumber evidence="16">2.3.1.292</ecNumber>
    </recommendedName>
    <alternativeName>
        <fullName evidence="19">(Phenol)carboxyphthiodiolenone synthase subunit E</fullName>
    </alternativeName>
    <alternativeName>
        <fullName evidence="20">Beta-ketoacyl-acyl-carrier-protein synthase I</fullName>
    </alternativeName>
    <alternativeName>
        <fullName evidence="18">Phthiocerol synthesis polyketide synthase type I PpsE</fullName>
    </alternativeName>
</protein>
<evidence type="ECO:0000256" key="4">
    <source>
        <dbReference type="ARBA" id="ARBA00022553"/>
    </source>
</evidence>
<dbReference type="Pfam" id="PF00109">
    <property type="entry name" value="ketoacyl-synt"/>
    <property type="match status" value="1"/>
</dbReference>
<organism evidence="23 24">
    <name type="scientific">Leptolyngbya boryana NIES-2135</name>
    <dbReference type="NCBI Taxonomy" id="1973484"/>
    <lineage>
        <taxon>Bacteria</taxon>
        <taxon>Bacillati</taxon>
        <taxon>Cyanobacteriota</taxon>
        <taxon>Cyanophyceae</taxon>
        <taxon>Leptolyngbyales</taxon>
        <taxon>Leptolyngbyaceae</taxon>
        <taxon>Leptolyngbya group</taxon>
        <taxon>Leptolyngbya</taxon>
    </lineage>
</organism>
<keyword evidence="24" id="KW-1185">Reference proteome</keyword>
<dbReference type="Gene3D" id="3.40.50.720">
    <property type="entry name" value="NAD(P)-binding Rossmann-like Domain"/>
    <property type="match status" value="1"/>
</dbReference>
<proteinExistence type="predicted"/>
<dbReference type="CDD" id="cd00833">
    <property type="entry name" value="PKS"/>
    <property type="match status" value="1"/>
</dbReference>
<dbReference type="SUPFAM" id="SSF47336">
    <property type="entry name" value="ACP-like"/>
    <property type="match status" value="1"/>
</dbReference>
<dbReference type="SMART" id="SM00823">
    <property type="entry name" value="PKS_PP"/>
    <property type="match status" value="1"/>
</dbReference>
<evidence type="ECO:0000256" key="2">
    <source>
        <dbReference type="ARBA" id="ARBA00001957"/>
    </source>
</evidence>
<keyword evidence="4" id="KW-0597">Phosphoprotein</keyword>
<evidence type="ECO:0000256" key="16">
    <source>
        <dbReference type="ARBA" id="ARBA00066974"/>
    </source>
</evidence>
<evidence type="ECO:0000256" key="12">
    <source>
        <dbReference type="ARBA" id="ARBA00051971"/>
    </source>
</evidence>
<keyword evidence="6" id="KW-0276">Fatty acid metabolism</keyword>